<gene>
    <name evidence="4" type="primary">rpsM</name>
    <name evidence="6" type="ORF">VAMP_2n309</name>
</gene>
<comment type="similarity">
    <text evidence="1 4 5">Belongs to the universal ribosomal protein uS13 family.</text>
</comment>
<evidence type="ECO:0000256" key="3">
    <source>
        <dbReference type="ARBA" id="ARBA00023274"/>
    </source>
</evidence>
<comment type="function">
    <text evidence="4">Located at the top of the head of the 30S subunit, it contacts several helices of the 16S rRNA. In the 70S ribosome it contacts the 23S rRNA (bridge B1a) and protein L5 of the 50S subunit (bridge B1b), connecting the 2 subunits; these bridges are implicated in subunit movement. Contacts the tRNAs in the A and P-sites.</text>
</comment>
<dbReference type="InterPro" id="IPR018269">
    <property type="entry name" value="Ribosomal_uS13_CS"/>
</dbReference>
<sequence length="124" mass="14417">MFRLQGNVIPDNKVIFVGLTHVYGIGISRSKEILTKLEIPFEKKVRDITDEEQKMITDELSNYLLESDLKREQTGFIKRLKEIKCYRGMRHNLGLPVRGQKTIKHAKTAKKLLGRSRVRPVLKK</sequence>
<evidence type="ECO:0000256" key="2">
    <source>
        <dbReference type="ARBA" id="ARBA00022980"/>
    </source>
</evidence>
<dbReference type="Gene3D" id="1.10.8.50">
    <property type="match status" value="1"/>
</dbReference>
<dbReference type="InterPro" id="IPR001892">
    <property type="entry name" value="Ribosomal_uS13"/>
</dbReference>
<proteinExistence type="inferred from homology"/>
<dbReference type="Gene3D" id="4.10.910.10">
    <property type="entry name" value="30s ribosomal protein s13, domain 2"/>
    <property type="match status" value="1"/>
</dbReference>
<keyword evidence="4" id="KW-0699">rRNA-binding</keyword>
<name>A0ABS5QLT8_9BACT</name>
<keyword evidence="7" id="KW-1185">Reference proteome</keyword>
<dbReference type="HAMAP" id="MF_01315">
    <property type="entry name" value="Ribosomal_uS13"/>
    <property type="match status" value="1"/>
</dbReference>
<keyword evidence="3 4" id="KW-0687">Ribonucleoprotein</keyword>
<protein>
    <recommendedName>
        <fullName evidence="4">Small ribosomal subunit protein uS13</fullName>
    </recommendedName>
</protein>
<dbReference type="PANTHER" id="PTHR10871:SF1">
    <property type="entry name" value="SMALL RIBOSOMAL SUBUNIT PROTEIN US13M"/>
    <property type="match status" value="1"/>
</dbReference>
<dbReference type="RefSeq" id="WP_213347966.1">
    <property type="nucleotide sequence ID" value="NZ_JAEDAM010000001.1"/>
</dbReference>
<dbReference type="InterPro" id="IPR010979">
    <property type="entry name" value="Ribosomal_uS13-like_H2TH"/>
</dbReference>
<evidence type="ECO:0000313" key="6">
    <source>
        <dbReference type="EMBL" id="MBS8121444.1"/>
    </source>
</evidence>
<keyword evidence="2 4" id="KW-0689">Ribosomal protein</keyword>
<dbReference type="PANTHER" id="PTHR10871">
    <property type="entry name" value="30S RIBOSOMAL PROTEIN S13/40S RIBOSOMAL PROTEIN S18"/>
    <property type="match status" value="1"/>
</dbReference>
<dbReference type="EMBL" id="JAEDAM010000001">
    <property type="protein sequence ID" value="MBS8121444.1"/>
    <property type="molecule type" value="Genomic_DNA"/>
</dbReference>
<dbReference type="SUPFAM" id="SSF46946">
    <property type="entry name" value="S13-like H2TH domain"/>
    <property type="match status" value="1"/>
</dbReference>
<organism evidence="6 7">
    <name type="scientific">Candidatus Vampirococcus lugosii</name>
    <dbReference type="NCBI Taxonomy" id="2789015"/>
    <lineage>
        <taxon>Bacteria</taxon>
        <taxon>Candidatus Absconditibacteriota</taxon>
        <taxon>Vampirococcus</taxon>
    </lineage>
</organism>
<dbReference type="PROSITE" id="PS00646">
    <property type="entry name" value="RIBOSOMAL_S13_1"/>
    <property type="match status" value="1"/>
</dbReference>
<evidence type="ECO:0000313" key="7">
    <source>
        <dbReference type="Proteomes" id="UP000680365"/>
    </source>
</evidence>
<evidence type="ECO:0000256" key="5">
    <source>
        <dbReference type="RuleBase" id="RU003830"/>
    </source>
</evidence>
<evidence type="ECO:0000256" key="4">
    <source>
        <dbReference type="HAMAP-Rule" id="MF_01315"/>
    </source>
</evidence>
<evidence type="ECO:0000256" key="1">
    <source>
        <dbReference type="ARBA" id="ARBA00008080"/>
    </source>
</evidence>
<accession>A0ABS5QLT8</accession>
<dbReference type="PROSITE" id="PS50159">
    <property type="entry name" value="RIBOSOMAL_S13_2"/>
    <property type="match status" value="1"/>
</dbReference>
<dbReference type="PIRSF" id="PIRSF002134">
    <property type="entry name" value="Ribosomal_S13"/>
    <property type="match status" value="1"/>
</dbReference>
<dbReference type="Pfam" id="PF00416">
    <property type="entry name" value="Ribosomal_S13"/>
    <property type="match status" value="1"/>
</dbReference>
<keyword evidence="4" id="KW-0820">tRNA-binding</keyword>
<comment type="subunit">
    <text evidence="4">Part of the 30S ribosomal subunit. Forms a loose heterodimer with protein S19. Forms two bridges to the 50S subunit in the 70S ribosome.</text>
</comment>
<dbReference type="GO" id="GO:0005840">
    <property type="term" value="C:ribosome"/>
    <property type="evidence" value="ECO:0007669"/>
    <property type="project" value="UniProtKB-KW"/>
</dbReference>
<reference evidence="6 7" key="1">
    <citation type="journal article" date="2021" name="Nat. Commun.">
        <title>Reductive evolution and unique predatory mode in the CPR bacterium Vampirococcus lugosii.</title>
        <authorList>
            <person name="Moreira D."/>
            <person name="Zivanovic Y."/>
            <person name="Lopez-Archilla A.I."/>
            <person name="Iniesto M."/>
            <person name="Lopez-Garcia P."/>
        </authorList>
    </citation>
    <scope>NUCLEOTIDE SEQUENCE [LARGE SCALE GENOMIC DNA]</scope>
    <source>
        <strain evidence="6">Chiprana</strain>
    </source>
</reference>
<keyword evidence="4" id="KW-0694">RNA-binding</keyword>
<dbReference type="InterPro" id="IPR027437">
    <property type="entry name" value="Rbsml_uS13_C"/>
</dbReference>
<dbReference type="Proteomes" id="UP000680365">
    <property type="component" value="Unassembled WGS sequence"/>
</dbReference>
<comment type="caution">
    <text evidence="6">The sequence shown here is derived from an EMBL/GenBank/DDBJ whole genome shotgun (WGS) entry which is preliminary data.</text>
</comment>